<feature type="binding site" evidence="12">
    <location>
        <position position="215"/>
    </location>
    <ligand>
        <name>Ca(2+)</name>
        <dbReference type="ChEBI" id="CHEBI:29108"/>
    </ligand>
</feature>
<dbReference type="UniPathway" id="UPA00139">
    <property type="reaction ID" value="UER00341"/>
</dbReference>
<evidence type="ECO:0000256" key="1">
    <source>
        <dbReference type="ARBA" id="ARBA00004782"/>
    </source>
</evidence>
<keyword evidence="6 12" id="KW-0106">Calcium</keyword>
<dbReference type="PANTHER" id="PTHR43069:SF2">
    <property type="entry name" value="FUMARYLACETOACETASE"/>
    <property type="match status" value="1"/>
</dbReference>
<dbReference type="InterPro" id="IPR005959">
    <property type="entry name" value="Fumarylacetoacetase"/>
</dbReference>
<dbReference type="InterPro" id="IPR015377">
    <property type="entry name" value="Fumarylacetoacetase_N"/>
</dbReference>
<dbReference type="EC" id="3.7.1.2" evidence="3 13"/>
<proteinExistence type="inferred from homology"/>
<feature type="binding site" evidence="11">
    <location>
        <position position="261"/>
    </location>
    <ligand>
        <name>substrate</name>
    </ligand>
</feature>
<dbReference type="InterPro" id="IPR036462">
    <property type="entry name" value="Fumarylacetoacetase_N_sf"/>
</dbReference>
<feature type="binding site" evidence="12">
    <location>
        <position position="217"/>
    </location>
    <ligand>
        <name>Ca(2+)</name>
        <dbReference type="ChEBI" id="CHEBI:29108"/>
    </ligand>
</feature>
<evidence type="ECO:0000256" key="5">
    <source>
        <dbReference type="ARBA" id="ARBA00022801"/>
    </source>
</evidence>
<dbReference type="InParanoid" id="A0A0D1CZ51"/>
<comment type="cofactor">
    <cofactor evidence="13">
        <name>Mg(2+)</name>
        <dbReference type="ChEBI" id="CHEBI:18420"/>
    </cofactor>
    <cofactor evidence="13">
        <name>Ca(2+)</name>
        <dbReference type="ChEBI" id="CHEBI:29108"/>
    </cofactor>
</comment>
<name>A0A0D1CZ51_MYCMD</name>
<dbReference type="GO" id="GO:0046872">
    <property type="term" value="F:metal ion binding"/>
    <property type="evidence" value="ECO:0007669"/>
    <property type="project" value="UniProtKB-UniRule"/>
</dbReference>
<dbReference type="GO" id="GO:1902000">
    <property type="term" value="P:homogentisate catabolic process"/>
    <property type="evidence" value="ECO:0000318"/>
    <property type="project" value="GO_Central"/>
</dbReference>
<dbReference type="Gene3D" id="2.30.30.230">
    <property type="entry name" value="Fumarylacetoacetase, N-terminal domain"/>
    <property type="match status" value="1"/>
</dbReference>
<dbReference type="GO" id="GO:0006559">
    <property type="term" value="P:L-phenylalanine catabolic process"/>
    <property type="evidence" value="ECO:0000318"/>
    <property type="project" value="GO_Central"/>
</dbReference>
<dbReference type="EMBL" id="CM003141">
    <property type="protein sequence ID" value="KIS71528.1"/>
    <property type="molecule type" value="Genomic_DNA"/>
</dbReference>
<feature type="domain" description="Fumarylacetoacetase N-terminal" evidence="15">
    <location>
        <begin position="16"/>
        <end position="133"/>
    </location>
</feature>
<dbReference type="GeneID" id="23567233"/>
<dbReference type="eggNOG" id="KOG2843">
    <property type="taxonomic scope" value="Eukaryota"/>
</dbReference>
<keyword evidence="7 12" id="KW-0460">Magnesium</keyword>
<keyword evidence="17" id="KW-1185">Reference proteome</keyword>
<feature type="binding site" evidence="11">
    <location>
        <position position="367"/>
    </location>
    <ligand>
        <name>substrate</name>
    </ligand>
</feature>
<keyword evidence="9 13" id="KW-0585">Phenylalanine catabolism</keyword>
<evidence type="ECO:0000256" key="6">
    <source>
        <dbReference type="ARBA" id="ARBA00022837"/>
    </source>
</evidence>
<feature type="binding site" evidence="11">
    <location>
        <position position="157"/>
    </location>
    <ligand>
        <name>substrate</name>
    </ligand>
</feature>
<dbReference type="Gene3D" id="3.90.850.10">
    <property type="entry name" value="Fumarylacetoacetase-like, C-terminal domain"/>
    <property type="match status" value="1"/>
</dbReference>
<keyword evidence="8 13" id="KW-0828">Tyrosine catabolism</keyword>
<evidence type="ECO:0000256" key="10">
    <source>
        <dbReference type="PIRSR" id="PIRSR605959-1"/>
    </source>
</evidence>
<feature type="binding site" evidence="12">
    <location>
        <position position="250"/>
    </location>
    <ligand>
        <name>Mg(2+)</name>
        <dbReference type="ChEBI" id="CHEBI:18420"/>
    </ligand>
</feature>
<evidence type="ECO:0000256" key="9">
    <source>
        <dbReference type="ARBA" id="ARBA00023232"/>
    </source>
</evidence>
<dbReference type="Pfam" id="PF01557">
    <property type="entry name" value="FAA_hydrolase"/>
    <property type="match status" value="1"/>
</dbReference>
<accession>A0A0D1CZ51</accession>
<gene>
    <name evidence="16" type="ORF">UMAG_11337</name>
</gene>
<dbReference type="NCBIfam" id="TIGR01266">
    <property type="entry name" value="fum_ac_acetase"/>
    <property type="match status" value="1"/>
</dbReference>
<organism evidence="16 17">
    <name type="scientific">Mycosarcoma maydis</name>
    <name type="common">Corn smut fungus</name>
    <name type="synonym">Ustilago maydis</name>
    <dbReference type="NCBI Taxonomy" id="5270"/>
    <lineage>
        <taxon>Eukaryota</taxon>
        <taxon>Fungi</taxon>
        <taxon>Dikarya</taxon>
        <taxon>Basidiomycota</taxon>
        <taxon>Ustilaginomycotina</taxon>
        <taxon>Ustilaginomycetes</taxon>
        <taxon>Ustilaginales</taxon>
        <taxon>Ustilaginaceae</taxon>
        <taxon>Mycosarcoma</taxon>
    </lineage>
</organism>
<evidence type="ECO:0000256" key="4">
    <source>
        <dbReference type="ARBA" id="ARBA00022723"/>
    </source>
</evidence>
<reference evidence="16 17" key="1">
    <citation type="journal article" date="2006" name="Nature">
        <title>Insights from the genome of the biotrophic fungal plant pathogen Ustilago maydis.</title>
        <authorList>
            <person name="Kamper J."/>
            <person name="Kahmann R."/>
            <person name="Bolker M."/>
            <person name="Ma L.J."/>
            <person name="Brefort T."/>
            <person name="Saville B.J."/>
            <person name="Banuett F."/>
            <person name="Kronstad J.W."/>
            <person name="Gold S.E."/>
            <person name="Muller O."/>
            <person name="Perlin M.H."/>
            <person name="Wosten H.A."/>
            <person name="de Vries R."/>
            <person name="Ruiz-Herrera J."/>
            <person name="Reynaga-Pena C.G."/>
            <person name="Snetselaar K."/>
            <person name="McCann M."/>
            <person name="Perez-Martin J."/>
            <person name="Feldbrugge M."/>
            <person name="Basse C.W."/>
            <person name="Steinberg G."/>
            <person name="Ibeas J.I."/>
            <person name="Holloman W."/>
            <person name="Guzman P."/>
            <person name="Farman M."/>
            <person name="Stajich J.E."/>
            <person name="Sentandreu R."/>
            <person name="Gonzalez-Prieto J.M."/>
            <person name="Kennell J.C."/>
            <person name="Molina L."/>
            <person name="Schirawski J."/>
            <person name="Mendoza-Mendoza A."/>
            <person name="Greilinger D."/>
            <person name="Munch K."/>
            <person name="Rossel N."/>
            <person name="Scherer M."/>
            <person name="Vranes M."/>
            <person name="Ladendorf O."/>
            <person name="Vincon V."/>
            <person name="Fuchs U."/>
            <person name="Sandrock B."/>
            <person name="Meng S."/>
            <person name="Ho E.C."/>
            <person name="Cahill M.J."/>
            <person name="Boyce K.J."/>
            <person name="Klose J."/>
            <person name="Klosterman S.J."/>
            <person name="Deelstra H.J."/>
            <person name="Ortiz-Castellanos L."/>
            <person name="Li W."/>
            <person name="Sanchez-Alonso P."/>
            <person name="Schreier P.H."/>
            <person name="Hauser-Hahn I."/>
            <person name="Vaupel M."/>
            <person name="Koopmann E."/>
            <person name="Friedrich G."/>
            <person name="Voss H."/>
            <person name="Schluter T."/>
            <person name="Margolis J."/>
            <person name="Platt D."/>
            <person name="Swimmer C."/>
            <person name="Gnirke A."/>
            <person name="Chen F."/>
            <person name="Vysotskaia V."/>
            <person name="Mannhaupt G."/>
            <person name="Guldener U."/>
            <person name="Munsterkotter M."/>
            <person name="Haase D."/>
            <person name="Oesterheld M."/>
            <person name="Mewes H.W."/>
            <person name="Mauceli E.W."/>
            <person name="DeCaprio D."/>
            <person name="Wade C.M."/>
            <person name="Butler J."/>
            <person name="Young S."/>
            <person name="Jaffe D.B."/>
            <person name="Calvo S."/>
            <person name="Nusbaum C."/>
            <person name="Galagan J."/>
            <person name="Birren B.W."/>
        </authorList>
    </citation>
    <scope>NUCLEOTIDE SEQUENCE [LARGE SCALE GENOMIC DNA]</scope>
    <source>
        <strain evidence="17">DSM 14603 / FGSC 9021 / UM521</strain>
    </source>
</reference>
<dbReference type="Proteomes" id="UP000000561">
    <property type="component" value="Chromosome 2"/>
</dbReference>
<feature type="binding site" evidence="12">
    <location>
        <position position="270"/>
    </location>
    <ligand>
        <name>Mg(2+)</name>
        <dbReference type="ChEBI" id="CHEBI:18420"/>
    </ligand>
</feature>
<keyword evidence="4 12" id="KW-0479">Metal-binding</keyword>
<dbReference type="InterPro" id="IPR011234">
    <property type="entry name" value="Fumarylacetoacetase-like_C"/>
</dbReference>
<feature type="binding site" evidence="12">
    <location>
        <position position="274"/>
    </location>
    <ligand>
        <name>Mg(2+)</name>
        <dbReference type="ChEBI" id="CHEBI:18420"/>
    </ligand>
</feature>
<dbReference type="GO" id="GO:0004334">
    <property type="term" value="F:fumarylacetoacetase activity"/>
    <property type="evidence" value="ECO:0000318"/>
    <property type="project" value="GO_Central"/>
</dbReference>
<evidence type="ECO:0000313" key="17">
    <source>
        <dbReference type="Proteomes" id="UP000000561"/>
    </source>
</evidence>
<dbReference type="STRING" id="237631.A0A0D1CZ51"/>
<evidence type="ECO:0000256" key="12">
    <source>
        <dbReference type="PIRSR" id="PIRSR605959-3"/>
    </source>
</evidence>
<dbReference type="SUPFAM" id="SSF56529">
    <property type="entry name" value="FAH"/>
    <property type="match status" value="1"/>
</dbReference>
<dbReference type="Pfam" id="PF09298">
    <property type="entry name" value="FAA_hydrolase_N"/>
    <property type="match status" value="1"/>
</dbReference>
<evidence type="ECO:0000259" key="14">
    <source>
        <dbReference type="Pfam" id="PF01557"/>
    </source>
</evidence>
<dbReference type="InterPro" id="IPR036663">
    <property type="entry name" value="Fumarylacetoacetase_C_sf"/>
</dbReference>
<feature type="binding site" evidence="11">
    <location>
        <position position="257"/>
    </location>
    <ligand>
        <name>substrate</name>
    </ligand>
</feature>
<feature type="binding site" evidence="12">
    <location>
        <position position="141"/>
    </location>
    <ligand>
        <name>Ca(2+)</name>
        <dbReference type="ChEBI" id="CHEBI:29108"/>
    </ligand>
</feature>
<dbReference type="SUPFAM" id="SSF63433">
    <property type="entry name" value="Fumarylacetoacetate hydrolase, FAH, N-terminal domain"/>
    <property type="match status" value="1"/>
</dbReference>
<dbReference type="VEuPathDB" id="FungiDB:UMAG_11337"/>
<dbReference type="AlphaFoldDB" id="A0A0D1CZ51"/>
<comment type="catalytic activity">
    <reaction evidence="13">
        <text>4-fumarylacetoacetate + H2O = acetoacetate + fumarate + H(+)</text>
        <dbReference type="Rhea" id="RHEA:10244"/>
        <dbReference type="ChEBI" id="CHEBI:13705"/>
        <dbReference type="ChEBI" id="CHEBI:15377"/>
        <dbReference type="ChEBI" id="CHEBI:15378"/>
        <dbReference type="ChEBI" id="CHEBI:18034"/>
        <dbReference type="ChEBI" id="CHEBI:29806"/>
        <dbReference type="EC" id="3.7.1.2"/>
    </reaction>
</comment>
<feature type="domain" description="Fumarylacetoacetase-like C-terminal" evidence="14">
    <location>
        <begin position="141"/>
        <end position="436"/>
    </location>
</feature>
<dbReference type="RefSeq" id="XP_011387439.1">
    <property type="nucleotide sequence ID" value="XM_011389137.1"/>
</dbReference>
<feature type="binding site" evidence="11">
    <location>
        <position position="143"/>
    </location>
    <ligand>
        <name>substrate</name>
    </ligand>
</feature>
<dbReference type="FunFam" id="3.90.850.10:FF:000009">
    <property type="entry name" value="Fumarylacetoacetase"/>
    <property type="match status" value="1"/>
</dbReference>
<evidence type="ECO:0000256" key="7">
    <source>
        <dbReference type="ARBA" id="ARBA00022842"/>
    </source>
</evidence>
<sequence length="456" mass="49676">MNCIIDYAANHPFSIANLPYGSFYTDNDPSTQRCGVAIGDWIVDLKALSYTTFCPGGVEPEVFRSQTTLNLFMALSKSTWLSVRLHLQSLLTHPSAISQDTVITPTNLERSSPSTVLSQPLLIPQSAATMCLPCTIGDYTDFYTSIEHATNCGTLLRGRSQPLLPNWKHLPVAYHGRCSSIVVSGTPIRRPVGQILDQPGDTQPVIAPCRRLDFELEVGFFYGGKATQLGERLSPEQAEDRVFGAVLLNDWSARDIQSWEYVPLGPFLSKNFATTITPWIVPIHALEPFTCPAYTHTPPLLEYLQDENKTNFDIPLQVGLRPQGSAHFTTVSESSLRHTYYTIRQMIAHHSTTGCPLKAGDLMGTGTLSAPGQTGCGSLLEKCWAGKRAFALSTSTSAVKETDQEQQVVSTPQSCTVQRTFLEDGDEVVMTGLAIGESGAVGFGECLGKILPAISL</sequence>
<evidence type="ECO:0000313" key="16">
    <source>
        <dbReference type="EMBL" id="KIS71528.1"/>
    </source>
</evidence>
<keyword evidence="5 13" id="KW-0378">Hydrolase</keyword>
<evidence type="ECO:0000256" key="8">
    <source>
        <dbReference type="ARBA" id="ARBA00022878"/>
    </source>
</evidence>
<comment type="similarity">
    <text evidence="2 13">Belongs to the FAH family.</text>
</comment>
<evidence type="ECO:0000256" key="11">
    <source>
        <dbReference type="PIRSR" id="PIRSR605959-2"/>
    </source>
</evidence>
<dbReference type="KEGG" id="uma:UMAG_11337"/>
<protein>
    <recommendedName>
        <fullName evidence="3 13">Fumarylacetoacetase</fullName>
        <ecNumber evidence="3 13">3.7.1.2</ecNumber>
    </recommendedName>
    <alternativeName>
        <fullName evidence="13">Fumarylacetoacetate hydrolase</fullName>
    </alternativeName>
</protein>
<evidence type="ECO:0000259" key="15">
    <source>
        <dbReference type="Pfam" id="PF09298"/>
    </source>
</evidence>
<feature type="active site" description="Proton acceptor" evidence="10">
    <location>
        <position position="148"/>
    </location>
</feature>
<evidence type="ECO:0000256" key="13">
    <source>
        <dbReference type="RuleBase" id="RU366008"/>
    </source>
</evidence>
<evidence type="ECO:0000256" key="3">
    <source>
        <dbReference type="ARBA" id="ARBA00012094"/>
    </source>
</evidence>
<dbReference type="FunFam" id="2.30.30.230:FF:000006">
    <property type="entry name" value="Fumarylacetoacetase"/>
    <property type="match status" value="1"/>
</dbReference>
<dbReference type="GO" id="GO:0006572">
    <property type="term" value="P:L-tyrosine catabolic process"/>
    <property type="evidence" value="ECO:0000318"/>
    <property type="project" value="GO_Central"/>
</dbReference>
<evidence type="ECO:0000256" key="2">
    <source>
        <dbReference type="ARBA" id="ARBA00010211"/>
    </source>
</evidence>
<feature type="binding site" evidence="12">
    <location>
        <position position="250"/>
    </location>
    <ligand>
        <name>Ca(2+)</name>
        <dbReference type="ChEBI" id="CHEBI:29108"/>
    </ligand>
</feature>
<dbReference type="PANTHER" id="PTHR43069">
    <property type="entry name" value="FUMARYLACETOACETASE"/>
    <property type="match status" value="1"/>
</dbReference>
<dbReference type="OrthoDB" id="411064at2759"/>
<comment type="pathway">
    <text evidence="1 13">Amino-acid degradation; L-phenylalanine degradation; acetoacetate and fumarate from L-phenylalanine: step 6/6.</text>
</comment>